<protein>
    <submittedName>
        <fullName evidence="2">Uncharacterized protein</fullName>
    </submittedName>
</protein>
<accession>A0A3B3S609</accession>
<keyword evidence="1" id="KW-0472">Membrane</keyword>
<dbReference type="Ensembl" id="ENSPKIT00000006917.1">
    <property type="protein sequence ID" value="ENSPKIP00000026167.1"/>
    <property type="gene ID" value="ENSPKIG00000008759.1"/>
</dbReference>
<keyword evidence="1" id="KW-0812">Transmembrane</keyword>
<evidence type="ECO:0000313" key="2">
    <source>
        <dbReference type="Ensembl" id="ENSPKIP00000026167.1"/>
    </source>
</evidence>
<dbReference type="AlphaFoldDB" id="A0A3B3S609"/>
<evidence type="ECO:0000313" key="3">
    <source>
        <dbReference type="Proteomes" id="UP000261540"/>
    </source>
</evidence>
<keyword evidence="1" id="KW-1133">Transmembrane helix</keyword>
<name>A0A3B3S609_9TELE</name>
<feature type="transmembrane region" description="Helical" evidence="1">
    <location>
        <begin position="41"/>
        <end position="60"/>
    </location>
</feature>
<dbReference type="GeneTree" id="ENSGT00950000182912"/>
<sequence>MSNTTIGICAIKHEGADVADPYEDVGVIIEGIQVLDNLDNVANACSMMVGLIYALNLYFMQLDANKLSNKVQVLKNKLLS</sequence>
<dbReference type="STRING" id="1676925.ENSPKIP00000026167"/>
<keyword evidence="3" id="KW-1185">Reference proteome</keyword>
<proteinExistence type="predicted"/>
<evidence type="ECO:0000256" key="1">
    <source>
        <dbReference type="SAM" id="Phobius"/>
    </source>
</evidence>
<reference evidence="2" key="2">
    <citation type="submission" date="2025-09" db="UniProtKB">
        <authorList>
            <consortium name="Ensembl"/>
        </authorList>
    </citation>
    <scope>IDENTIFICATION</scope>
</reference>
<dbReference type="Proteomes" id="UP000261540">
    <property type="component" value="Unplaced"/>
</dbReference>
<reference evidence="2" key="1">
    <citation type="submission" date="2025-08" db="UniProtKB">
        <authorList>
            <consortium name="Ensembl"/>
        </authorList>
    </citation>
    <scope>IDENTIFICATION</scope>
</reference>
<organism evidence="2 3">
    <name type="scientific">Paramormyrops kingsleyae</name>
    <dbReference type="NCBI Taxonomy" id="1676925"/>
    <lineage>
        <taxon>Eukaryota</taxon>
        <taxon>Metazoa</taxon>
        <taxon>Chordata</taxon>
        <taxon>Craniata</taxon>
        <taxon>Vertebrata</taxon>
        <taxon>Euteleostomi</taxon>
        <taxon>Actinopterygii</taxon>
        <taxon>Neopterygii</taxon>
        <taxon>Teleostei</taxon>
        <taxon>Osteoglossocephala</taxon>
        <taxon>Osteoglossomorpha</taxon>
        <taxon>Osteoglossiformes</taxon>
        <taxon>Mormyridae</taxon>
        <taxon>Paramormyrops</taxon>
    </lineage>
</organism>